<name>A0ABC8VIN5_9POAL</name>
<organism evidence="3 4">
    <name type="scientific">Urochloa decumbens</name>
    <dbReference type="NCBI Taxonomy" id="240449"/>
    <lineage>
        <taxon>Eukaryota</taxon>
        <taxon>Viridiplantae</taxon>
        <taxon>Streptophyta</taxon>
        <taxon>Embryophyta</taxon>
        <taxon>Tracheophyta</taxon>
        <taxon>Spermatophyta</taxon>
        <taxon>Magnoliopsida</taxon>
        <taxon>Liliopsida</taxon>
        <taxon>Poales</taxon>
        <taxon>Poaceae</taxon>
        <taxon>PACMAD clade</taxon>
        <taxon>Panicoideae</taxon>
        <taxon>Panicodae</taxon>
        <taxon>Paniceae</taxon>
        <taxon>Melinidinae</taxon>
        <taxon>Urochloa</taxon>
    </lineage>
</organism>
<dbReference type="AlphaFoldDB" id="A0ABC8VIN5"/>
<keyword evidence="4" id="KW-1185">Reference proteome</keyword>
<feature type="domain" description="SHSP" evidence="2">
    <location>
        <begin position="74"/>
        <end position="166"/>
    </location>
</feature>
<gene>
    <name evidence="3" type="ORF">URODEC1_LOCUS3785</name>
</gene>
<sequence length="192" mass="20960">MLSSCTLLSLAPPAAPAPGKFSPAVLQLRMKQSWGAATCKVPRAPPFVCHAYNIPPTALVYPSRGNHGNWKIGDDEDRITLELKVGAETKEGDLEVTTVKDALTVWLVIRKTGDRSDGSLLATEPDARLQMPPGYDKKNVMKAEILRNGWLEIRIDKPKPQIEKIQVTKQKTETQSSSNSKGVAASADNKDK</sequence>
<proteinExistence type="predicted"/>
<evidence type="ECO:0000313" key="3">
    <source>
        <dbReference type="EMBL" id="CAL4891423.1"/>
    </source>
</evidence>
<protein>
    <recommendedName>
        <fullName evidence="2">SHSP domain-containing protein</fullName>
    </recommendedName>
</protein>
<evidence type="ECO:0000313" key="4">
    <source>
        <dbReference type="Proteomes" id="UP001497457"/>
    </source>
</evidence>
<dbReference type="Pfam" id="PF00011">
    <property type="entry name" value="HSP20"/>
    <property type="match status" value="1"/>
</dbReference>
<dbReference type="InterPro" id="IPR002068">
    <property type="entry name" value="A-crystallin/Hsp20_dom"/>
</dbReference>
<accession>A0ABC8VIN5</accession>
<dbReference type="Proteomes" id="UP001497457">
    <property type="component" value="Chromosome 10rd"/>
</dbReference>
<evidence type="ECO:0000259" key="2">
    <source>
        <dbReference type="Pfam" id="PF00011"/>
    </source>
</evidence>
<dbReference type="Gene3D" id="2.60.40.790">
    <property type="match status" value="1"/>
</dbReference>
<dbReference type="EMBL" id="OZ075120">
    <property type="protein sequence ID" value="CAL4891423.1"/>
    <property type="molecule type" value="Genomic_DNA"/>
</dbReference>
<evidence type="ECO:0000256" key="1">
    <source>
        <dbReference type="SAM" id="MobiDB-lite"/>
    </source>
</evidence>
<reference evidence="3" key="1">
    <citation type="submission" date="2024-10" db="EMBL/GenBank/DDBJ databases">
        <authorList>
            <person name="Ryan C."/>
        </authorList>
    </citation>
    <scope>NUCLEOTIDE SEQUENCE [LARGE SCALE GENOMIC DNA]</scope>
</reference>
<feature type="region of interest" description="Disordered" evidence="1">
    <location>
        <begin position="165"/>
        <end position="192"/>
    </location>
</feature>
<feature type="compositionally biased region" description="Polar residues" evidence="1">
    <location>
        <begin position="167"/>
        <end position="181"/>
    </location>
</feature>
<dbReference type="InterPro" id="IPR008978">
    <property type="entry name" value="HSP20-like_chaperone"/>
</dbReference>